<evidence type="ECO:0000256" key="1">
    <source>
        <dbReference type="SAM" id="MobiDB-lite"/>
    </source>
</evidence>
<dbReference type="PROSITE" id="PS50125">
    <property type="entry name" value="GUANYLATE_CYCLASE_2"/>
    <property type="match status" value="1"/>
</dbReference>
<name>A0A5B9Q5X3_9BACT</name>
<evidence type="ECO:0000313" key="4">
    <source>
        <dbReference type="Proteomes" id="UP000323917"/>
    </source>
</evidence>
<dbReference type="EC" id="4.6.1.1" evidence="3"/>
<dbReference type="InterPro" id="IPR050697">
    <property type="entry name" value="Adenylyl/Guanylyl_Cyclase_3/4"/>
</dbReference>
<dbReference type="Proteomes" id="UP000323917">
    <property type="component" value="Chromosome"/>
</dbReference>
<dbReference type="GO" id="GO:0035556">
    <property type="term" value="P:intracellular signal transduction"/>
    <property type="evidence" value="ECO:0007669"/>
    <property type="project" value="InterPro"/>
</dbReference>
<dbReference type="Pfam" id="PF00211">
    <property type="entry name" value="Guanylate_cyc"/>
    <property type="match status" value="1"/>
</dbReference>
<keyword evidence="3" id="KW-0456">Lyase</keyword>
<dbReference type="InterPro" id="IPR029787">
    <property type="entry name" value="Nucleotide_cyclase"/>
</dbReference>
<sequence>MQPEEHVTLTDGPSSRTWSRWLSAIAQLQRASADSPAFFADAARFAVDTIGFDFTWVLSCENQSEGGSWIELATDGIDSSQEVETDPTILAMLVENPVTHFQTNSEDESGGSESHSIAIAPVLDSSGGLIGCVYGLRHHSGENRRRGIRPFEARMLQVLAESLAVGISRIKQETAAARSLALLEQAFSPTVAGHIQRHPECLAGQLREVTLLFSDLRGFTSLAESLPPDKCYRLLGDVMEVFTAAVIEHAGIIVDYFGDGLLAMWNAPLDQSEQADLACGTALAMSDTLTHVSEKWLPTIQAPLELGIGIHTGEVLVGNAGTQSRLKYGPRGSNVNLASRVQGATKQLETPVLITGATQKKLTNKFLTLRVCTARLPGLEKPVELFAVYPPSSLAERMRHLEQYTQALQNYEAGEFAQVEALLSELVKLDSSLPARFLANQATAMRQAEIGRRASDNGTGNRDSVVDILEK</sequence>
<dbReference type="KEGG" id="bgok:Pr1d_03500"/>
<dbReference type="SUPFAM" id="SSF55073">
    <property type="entry name" value="Nucleotide cyclase"/>
    <property type="match status" value="1"/>
</dbReference>
<proteinExistence type="predicted"/>
<dbReference type="GO" id="GO:0004016">
    <property type="term" value="F:adenylate cyclase activity"/>
    <property type="evidence" value="ECO:0007669"/>
    <property type="project" value="UniProtKB-EC"/>
</dbReference>
<protein>
    <submittedName>
        <fullName evidence="3">Adenylate cyclase 1</fullName>
        <ecNumber evidence="3">4.6.1.1</ecNumber>
    </submittedName>
</protein>
<evidence type="ECO:0000313" key="3">
    <source>
        <dbReference type="EMBL" id="QEG33089.1"/>
    </source>
</evidence>
<dbReference type="SMART" id="SM00044">
    <property type="entry name" value="CYCc"/>
    <property type="match status" value="1"/>
</dbReference>
<dbReference type="AlphaFoldDB" id="A0A5B9Q5X3"/>
<reference evidence="3 4" key="1">
    <citation type="submission" date="2019-08" db="EMBL/GenBank/DDBJ databases">
        <title>Deep-cultivation of Planctomycetes and their phenomic and genomic characterization uncovers novel biology.</title>
        <authorList>
            <person name="Wiegand S."/>
            <person name="Jogler M."/>
            <person name="Boedeker C."/>
            <person name="Pinto D."/>
            <person name="Vollmers J."/>
            <person name="Rivas-Marin E."/>
            <person name="Kohn T."/>
            <person name="Peeters S.H."/>
            <person name="Heuer A."/>
            <person name="Rast P."/>
            <person name="Oberbeckmann S."/>
            <person name="Bunk B."/>
            <person name="Jeske O."/>
            <person name="Meyerdierks A."/>
            <person name="Storesund J.E."/>
            <person name="Kallscheuer N."/>
            <person name="Luecker S."/>
            <person name="Lage O.M."/>
            <person name="Pohl T."/>
            <person name="Merkel B.J."/>
            <person name="Hornburger P."/>
            <person name="Mueller R.-W."/>
            <person name="Bruemmer F."/>
            <person name="Labrenz M."/>
            <person name="Spormann A.M."/>
            <person name="Op den Camp H."/>
            <person name="Overmann J."/>
            <person name="Amann R."/>
            <person name="Jetten M.S.M."/>
            <person name="Mascher T."/>
            <person name="Medema M.H."/>
            <person name="Devos D.P."/>
            <person name="Kaster A.-K."/>
            <person name="Ovreas L."/>
            <person name="Rohde M."/>
            <person name="Galperin M.Y."/>
            <person name="Jogler C."/>
        </authorList>
    </citation>
    <scope>NUCLEOTIDE SEQUENCE [LARGE SCALE GENOMIC DNA]</scope>
    <source>
        <strain evidence="3 4">Pr1d</strain>
    </source>
</reference>
<dbReference type="InterPro" id="IPR001054">
    <property type="entry name" value="A/G_cyclase"/>
</dbReference>
<feature type="domain" description="Guanylate cyclase" evidence="2">
    <location>
        <begin position="210"/>
        <end position="342"/>
    </location>
</feature>
<dbReference type="CDD" id="cd07302">
    <property type="entry name" value="CHD"/>
    <property type="match status" value="1"/>
</dbReference>
<dbReference type="GO" id="GO:0009190">
    <property type="term" value="P:cyclic nucleotide biosynthetic process"/>
    <property type="evidence" value="ECO:0007669"/>
    <property type="project" value="InterPro"/>
</dbReference>
<dbReference type="PANTHER" id="PTHR43081:SF1">
    <property type="entry name" value="ADENYLATE CYCLASE, TERMINAL-DIFFERENTIATION SPECIFIC"/>
    <property type="match status" value="1"/>
</dbReference>
<dbReference type="Gene3D" id="3.30.70.1230">
    <property type="entry name" value="Nucleotide cyclase"/>
    <property type="match status" value="1"/>
</dbReference>
<keyword evidence="4" id="KW-1185">Reference proteome</keyword>
<organism evidence="3 4">
    <name type="scientific">Bythopirellula goksoeyrii</name>
    <dbReference type="NCBI Taxonomy" id="1400387"/>
    <lineage>
        <taxon>Bacteria</taxon>
        <taxon>Pseudomonadati</taxon>
        <taxon>Planctomycetota</taxon>
        <taxon>Planctomycetia</taxon>
        <taxon>Pirellulales</taxon>
        <taxon>Lacipirellulaceae</taxon>
        <taxon>Bythopirellula</taxon>
    </lineage>
</organism>
<evidence type="ECO:0000259" key="2">
    <source>
        <dbReference type="PROSITE" id="PS50125"/>
    </source>
</evidence>
<dbReference type="SUPFAM" id="SSF55781">
    <property type="entry name" value="GAF domain-like"/>
    <property type="match status" value="1"/>
</dbReference>
<accession>A0A5B9Q5X3</accession>
<dbReference type="EMBL" id="CP042913">
    <property type="protein sequence ID" value="QEG33089.1"/>
    <property type="molecule type" value="Genomic_DNA"/>
</dbReference>
<gene>
    <name evidence="3" type="primary">cyaA_1</name>
    <name evidence="3" type="ORF">Pr1d_03500</name>
</gene>
<dbReference type="PANTHER" id="PTHR43081">
    <property type="entry name" value="ADENYLATE CYCLASE, TERMINAL-DIFFERENTIATION SPECIFIC-RELATED"/>
    <property type="match status" value="1"/>
</dbReference>
<feature type="region of interest" description="Disordered" evidence="1">
    <location>
        <begin position="449"/>
        <end position="471"/>
    </location>
</feature>